<name>G3H760_CRIGR</name>
<proteinExistence type="predicted"/>
<evidence type="ECO:0000313" key="2">
    <source>
        <dbReference type="Proteomes" id="UP000001075"/>
    </source>
</evidence>
<organism evidence="1 2">
    <name type="scientific">Cricetulus griseus</name>
    <name type="common">Chinese hamster</name>
    <name type="synonym">Cricetulus barabensis griseus</name>
    <dbReference type="NCBI Taxonomy" id="10029"/>
    <lineage>
        <taxon>Eukaryota</taxon>
        <taxon>Metazoa</taxon>
        <taxon>Chordata</taxon>
        <taxon>Craniata</taxon>
        <taxon>Vertebrata</taxon>
        <taxon>Euteleostomi</taxon>
        <taxon>Mammalia</taxon>
        <taxon>Eutheria</taxon>
        <taxon>Euarchontoglires</taxon>
        <taxon>Glires</taxon>
        <taxon>Rodentia</taxon>
        <taxon>Myomorpha</taxon>
        <taxon>Muroidea</taxon>
        <taxon>Cricetidae</taxon>
        <taxon>Cricetinae</taxon>
        <taxon>Cricetulus</taxon>
    </lineage>
</organism>
<dbReference type="AlphaFoldDB" id="G3H760"/>
<dbReference type="EMBL" id="JH000188">
    <property type="protein sequence ID" value="EGV98400.1"/>
    <property type="molecule type" value="Genomic_DNA"/>
</dbReference>
<evidence type="ECO:0000313" key="1">
    <source>
        <dbReference type="EMBL" id="EGV98400.1"/>
    </source>
</evidence>
<dbReference type="InParanoid" id="G3H760"/>
<sequence>MTNNRHREGHPGAKTNGYWIYGTMSVLTIKQMKYLLPIGLGCTGMHSGENDNYYNFFRNNL</sequence>
<protein>
    <submittedName>
        <fullName evidence="1">Uncharacterized protein</fullName>
    </submittedName>
</protein>
<gene>
    <name evidence="1" type="ORF">I79_006185</name>
</gene>
<reference evidence="2" key="1">
    <citation type="journal article" date="2011" name="Nat. Biotechnol.">
        <title>The genomic sequence of the Chinese hamster ovary (CHO)-K1 cell line.</title>
        <authorList>
            <person name="Xu X."/>
            <person name="Nagarajan H."/>
            <person name="Lewis N.E."/>
            <person name="Pan S."/>
            <person name="Cai Z."/>
            <person name="Liu X."/>
            <person name="Chen W."/>
            <person name="Xie M."/>
            <person name="Wang W."/>
            <person name="Hammond S."/>
            <person name="Andersen M.R."/>
            <person name="Neff N."/>
            <person name="Passarelli B."/>
            <person name="Koh W."/>
            <person name="Fan H.C."/>
            <person name="Wang J."/>
            <person name="Gui Y."/>
            <person name="Lee K.H."/>
            <person name="Betenbaugh M.J."/>
            <person name="Quake S.R."/>
            <person name="Famili I."/>
            <person name="Palsson B.O."/>
            <person name="Wang J."/>
        </authorList>
    </citation>
    <scope>NUCLEOTIDE SEQUENCE [LARGE SCALE GENOMIC DNA]</scope>
    <source>
        <strain evidence="2">CHO K1 cell line</strain>
    </source>
</reference>
<accession>G3H760</accession>
<dbReference type="Proteomes" id="UP000001075">
    <property type="component" value="Unassembled WGS sequence"/>
</dbReference>